<evidence type="ECO:0000256" key="9">
    <source>
        <dbReference type="ARBA" id="ARBA00023065"/>
    </source>
</evidence>
<feature type="transmembrane region" description="Helical" evidence="11">
    <location>
        <begin position="57"/>
        <end position="74"/>
    </location>
</feature>
<dbReference type="FunFam" id="3.40.50.720:FF:000036">
    <property type="entry name" value="Glutathione-regulated potassium-efflux system protein KefB"/>
    <property type="match status" value="1"/>
</dbReference>
<dbReference type="Proteomes" id="UP000298264">
    <property type="component" value="Unassembled WGS sequence"/>
</dbReference>
<dbReference type="InterPro" id="IPR003148">
    <property type="entry name" value="RCK_N"/>
</dbReference>
<dbReference type="EMBL" id="RQHV01000049">
    <property type="protein sequence ID" value="TGN10036.1"/>
    <property type="molecule type" value="Genomic_DNA"/>
</dbReference>
<feature type="transmembrane region" description="Helical" evidence="11">
    <location>
        <begin position="86"/>
        <end position="106"/>
    </location>
</feature>
<feature type="transmembrane region" description="Helical" evidence="11">
    <location>
        <begin position="32"/>
        <end position="51"/>
    </location>
</feature>
<evidence type="ECO:0000256" key="5">
    <source>
        <dbReference type="ARBA" id="ARBA00022538"/>
    </source>
</evidence>
<dbReference type="GO" id="GO:0006813">
    <property type="term" value="P:potassium ion transport"/>
    <property type="evidence" value="ECO:0007669"/>
    <property type="project" value="UniProtKB-KW"/>
</dbReference>
<feature type="transmembrane region" description="Helical" evidence="11">
    <location>
        <begin position="192"/>
        <end position="214"/>
    </location>
</feature>
<proteinExistence type="inferred from homology"/>
<evidence type="ECO:0000256" key="8">
    <source>
        <dbReference type="ARBA" id="ARBA00022989"/>
    </source>
</evidence>
<evidence type="ECO:0000256" key="10">
    <source>
        <dbReference type="ARBA" id="ARBA00023136"/>
    </source>
</evidence>
<comment type="similarity">
    <text evidence="2">Belongs to the monovalent cation:proton antiporter 2 (CPA2) transporter (TC 2.A.37) family.</text>
</comment>
<accession>A0A4R9LPY7</accession>
<keyword evidence="3" id="KW-0813">Transport</keyword>
<evidence type="ECO:0000256" key="11">
    <source>
        <dbReference type="SAM" id="Phobius"/>
    </source>
</evidence>
<organism evidence="13 14">
    <name type="scientific">Leptospira ilyithenensis</name>
    <dbReference type="NCBI Taxonomy" id="2484901"/>
    <lineage>
        <taxon>Bacteria</taxon>
        <taxon>Pseudomonadati</taxon>
        <taxon>Spirochaetota</taxon>
        <taxon>Spirochaetia</taxon>
        <taxon>Leptospirales</taxon>
        <taxon>Leptospiraceae</taxon>
        <taxon>Leptospira</taxon>
    </lineage>
</organism>
<feature type="transmembrane region" description="Helical" evidence="11">
    <location>
        <begin position="306"/>
        <end position="325"/>
    </location>
</feature>
<dbReference type="InterPro" id="IPR038770">
    <property type="entry name" value="Na+/solute_symporter_sf"/>
</dbReference>
<feature type="transmembrane region" description="Helical" evidence="11">
    <location>
        <begin position="368"/>
        <end position="389"/>
    </location>
</feature>
<dbReference type="AlphaFoldDB" id="A0A4R9LPY7"/>
<comment type="subcellular location">
    <subcellularLocation>
        <location evidence="1">Endomembrane system</location>
        <topology evidence="1">Multi-pass membrane protein</topology>
    </subcellularLocation>
</comment>
<feature type="transmembrane region" description="Helical" evidence="11">
    <location>
        <begin position="6"/>
        <end position="25"/>
    </location>
</feature>
<dbReference type="PANTHER" id="PTHR46157">
    <property type="entry name" value="K(+) EFFLUX ANTIPORTER 3, CHLOROPLASTIC"/>
    <property type="match status" value="1"/>
</dbReference>
<dbReference type="GO" id="GO:0015297">
    <property type="term" value="F:antiporter activity"/>
    <property type="evidence" value="ECO:0007669"/>
    <property type="project" value="UniProtKB-KW"/>
</dbReference>
<evidence type="ECO:0000259" key="12">
    <source>
        <dbReference type="PROSITE" id="PS51201"/>
    </source>
</evidence>
<dbReference type="RefSeq" id="WP_135764415.1">
    <property type="nucleotide sequence ID" value="NZ_RQHV01000049.1"/>
</dbReference>
<dbReference type="Pfam" id="PF00999">
    <property type="entry name" value="Na_H_Exchanger"/>
    <property type="match status" value="1"/>
</dbReference>
<name>A0A4R9LPY7_9LEPT</name>
<gene>
    <name evidence="13" type="ORF">EHS11_10765</name>
</gene>
<keyword evidence="10 11" id="KW-0472">Membrane</keyword>
<evidence type="ECO:0000256" key="1">
    <source>
        <dbReference type="ARBA" id="ARBA00004127"/>
    </source>
</evidence>
<keyword evidence="5" id="KW-0633">Potassium transport</keyword>
<dbReference type="PROSITE" id="PS51201">
    <property type="entry name" value="RCK_N"/>
    <property type="match status" value="1"/>
</dbReference>
<dbReference type="PANTHER" id="PTHR46157:SF4">
    <property type="entry name" value="K(+) EFFLUX ANTIPORTER 3, CHLOROPLASTIC"/>
    <property type="match status" value="1"/>
</dbReference>
<keyword evidence="14" id="KW-1185">Reference proteome</keyword>
<evidence type="ECO:0000256" key="2">
    <source>
        <dbReference type="ARBA" id="ARBA00005551"/>
    </source>
</evidence>
<evidence type="ECO:0000256" key="6">
    <source>
        <dbReference type="ARBA" id="ARBA00022692"/>
    </source>
</evidence>
<sequence>MNDADFFIQALVYLSAAIVIVPIAQRLGLGSVLGYLLAGIVIGPAVLGFVGSEGQDMLHFAEFGVVMMLFVIGLELELTLLWRLKYWLLGLGGLQLLLTTVIMTSLSCFFDLEFKQSLALGLILSLSSTAIVLQTLKEKGLMKTLSGQASFSVLLFQDMAVIPILAIFPLLADPGQEGGAEHGSSLIHHYPGWMQALIVISVVVSIILAGKYLLSPLFRILASTGLREVFTGASLLLVIGIALLMSAIGLSPALGTFLAGVVLATSEFRHELESDLDPFKGLLLGLFFLSVGASMNIAVVVQNPIFVFGIVFAVLFVKALVLFSLGLSFRLPLDQNLYFSIALSQVGEFSFVLFGYSEENGILPKEKVSLMVAAVAISMASTPIFLLIYEKLFKSKLEDRTSPKREADKIHGEENAIIVAGYGKFGNMLGRFLRANKVGITVLDDDASRVDMLKSFDFKVYFGDATRHDLLYSAGAERAKILIASMDSLEKQEDLIRTAQKHFPHLEILARAGDREEAYILKELGAHRIYRETRETAIRLGVDALRLLGYRAYQAEVSAQTFMKHDEDTFHELFEHRADRKTYISLAKQRNAELERLMKVDEEEDEVFEEDWGEIERS</sequence>
<feature type="transmembrane region" description="Helical" evidence="11">
    <location>
        <begin position="337"/>
        <end position="356"/>
    </location>
</feature>
<evidence type="ECO:0000256" key="7">
    <source>
        <dbReference type="ARBA" id="ARBA00022958"/>
    </source>
</evidence>
<evidence type="ECO:0000256" key="3">
    <source>
        <dbReference type="ARBA" id="ARBA00022448"/>
    </source>
</evidence>
<feature type="transmembrane region" description="Helical" evidence="11">
    <location>
        <begin position="118"/>
        <end position="136"/>
    </location>
</feature>
<dbReference type="InterPro" id="IPR036291">
    <property type="entry name" value="NAD(P)-bd_dom_sf"/>
</dbReference>
<evidence type="ECO:0000313" key="14">
    <source>
        <dbReference type="Proteomes" id="UP000298264"/>
    </source>
</evidence>
<dbReference type="SUPFAM" id="SSF51735">
    <property type="entry name" value="NAD(P)-binding Rossmann-fold domains"/>
    <property type="match status" value="1"/>
</dbReference>
<dbReference type="Gene3D" id="1.20.1530.20">
    <property type="match status" value="1"/>
</dbReference>
<dbReference type="GO" id="GO:0012505">
    <property type="term" value="C:endomembrane system"/>
    <property type="evidence" value="ECO:0007669"/>
    <property type="project" value="UniProtKB-SubCell"/>
</dbReference>
<feature type="transmembrane region" description="Helical" evidence="11">
    <location>
        <begin position="148"/>
        <end position="172"/>
    </location>
</feature>
<dbReference type="GO" id="GO:0005886">
    <property type="term" value="C:plasma membrane"/>
    <property type="evidence" value="ECO:0007669"/>
    <property type="project" value="TreeGrafter"/>
</dbReference>
<evidence type="ECO:0000256" key="4">
    <source>
        <dbReference type="ARBA" id="ARBA00022449"/>
    </source>
</evidence>
<comment type="caution">
    <text evidence="13">The sequence shown here is derived from an EMBL/GenBank/DDBJ whole genome shotgun (WGS) entry which is preliminary data.</text>
</comment>
<dbReference type="Gene3D" id="3.40.50.720">
    <property type="entry name" value="NAD(P)-binding Rossmann-like Domain"/>
    <property type="match status" value="1"/>
</dbReference>
<dbReference type="InterPro" id="IPR004771">
    <property type="entry name" value="K/H_exchanger"/>
</dbReference>
<feature type="transmembrane region" description="Helical" evidence="11">
    <location>
        <begin position="282"/>
        <end position="301"/>
    </location>
</feature>
<keyword evidence="6 11" id="KW-0812">Transmembrane</keyword>
<feature type="transmembrane region" description="Helical" evidence="11">
    <location>
        <begin position="235"/>
        <end position="262"/>
    </location>
</feature>
<keyword evidence="8 11" id="KW-1133">Transmembrane helix</keyword>
<keyword evidence="4" id="KW-0050">Antiport</keyword>
<dbReference type="OrthoDB" id="9793589at2"/>
<dbReference type="Pfam" id="PF02254">
    <property type="entry name" value="TrkA_N"/>
    <property type="match status" value="1"/>
</dbReference>
<reference evidence="13" key="1">
    <citation type="journal article" date="2019" name="PLoS Negl. Trop. Dis.">
        <title>Revisiting the worldwide diversity of Leptospira species in the environment.</title>
        <authorList>
            <person name="Vincent A.T."/>
            <person name="Schiettekatte O."/>
            <person name="Bourhy P."/>
            <person name="Veyrier F.J."/>
            <person name="Picardeau M."/>
        </authorList>
    </citation>
    <scope>NUCLEOTIDE SEQUENCE [LARGE SCALE GENOMIC DNA]</scope>
    <source>
        <strain evidence="13">201400974</strain>
    </source>
</reference>
<dbReference type="GO" id="GO:1902600">
    <property type="term" value="P:proton transmembrane transport"/>
    <property type="evidence" value="ECO:0007669"/>
    <property type="project" value="InterPro"/>
</dbReference>
<dbReference type="GO" id="GO:0008324">
    <property type="term" value="F:monoatomic cation transmembrane transporter activity"/>
    <property type="evidence" value="ECO:0007669"/>
    <property type="project" value="InterPro"/>
</dbReference>
<keyword evidence="9" id="KW-0406">Ion transport</keyword>
<evidence type="ECO:0000313" key="13">
    <source>
        <dbReference type="EMBL" id="TGN10036.1"/>
    </source>
</evidence>
<dbReference type="InterPro" id="IPR006153">
    <property type="entry name" value="Cation/H_exchanger_TM"/>
</dbReference>
<keyword evidence="7" id="KW-0630">Potassium</keyword>
<feature type="domain" description="RCK N-terminal" evidence="12">
    <location>
        <begin position="414"/>
        <end position="538"/>
    </location>
</feature>
<dbReference type="NCBIfam" id="TIGR00932">
    <property type="entry name" value="2a37"/>
    <property type="match status" value="1"/>
</dbReference>
<protein>
    <submittedName>
        <fullName evidence="13">Potassium transporter</fullName>
    </submittedName>
</protein>